<keyword evidence="2" id="KW-1185">Reference proteome</keyword>
<accession>A0A0G4KAZ1</accession>
<dbReference type="AlphaFoldDB" id="A0A0G4KAZ1"/>
<organism evidence="1 2">
    <name type="scientific">Brachyspira suanatina</name>
    <dbReference type="NCBI Taxonomy" id="381802"/>
    <lineage>
        <taxon>Bacteria</taxon>
        <taxon>Pseudomonadati</taxon>
        <taxon>Spirochaetota</taxon>
        <taxon>Spirochaetia</taxon>
        <taxon>Brachyspirales</taxon>
        <taxon>Brachyspiraceae</taxon>
        <taxon>Brachyspira</taxon>
    </lineage>
</organism>
<evidence type="ECO:0000313" key="1">
    <source>
        <dbReference type="EMBL" id="CRF35566.1"/>
    </source>
</evidence>
<gene>
    <name evidence="1" type="ORF">BRSU_2739</name>
</gene>
<dbReference type="Proteomes" id="UP000043763">
    <property type="component" value="Unassembled WGS sequence"/>
</dbReference>
<dbReference type="RefSeq" id="WP_048596099.1">
    <property type="nucleotide sequence ID" value="NZ_CVLB01000003.1"/>
</dbReference>
<dbReference type="OrthoDB" id="307839at2"/>
<proteinExistence type="predicted"/>
<reference evidence="2" key="1">
    <citation type="submission" date="2015-04" db="EMBL/GenBank/DDBJ databases">
        <authorList>
            <person name="Mushtaq Mamoona"/>
        </authorList>
    </citation>
    <scope>NUCLEOTIDE SEQUENCE [LARGE SCALE GENOMIC DNA]</scope>
    <source>
        <strain evidence="2">AN4859/03</strain>
    </source>
</reference>
<dbReference type="EMBL" id="CVLB01000003">
    <property type="protein sequence ID" value="CRF35566.1"/>
    <property type="molecule type" value="Genomic_DNA"/>
</dbReference>
<sequence length="146" mass="17042">MKRICFIFLFILLFLEGCNMYVSDKVSILMFDEDTKGNRLTNETLNFILVKREDTNSFNKLTYISGIINNKSGNQMVKSIEEAKYIEDIKNTNNVKDLNLDNTKMTINYSKDKMVFTDIDGTKYTLPLNNSKNTWFYKLLNSTNLQ</sequence>
<evidence type="ECO:0000313" key="2">
    <source>
        <dbReference type="Proteomes" id="UP000043763"/>
    </source>
</evidence>
<name>A0A0G4KAZ1_9SPIR</name>
<protein>
    <submittedName>
        <fullName evidence="1">Uncharacterized protein</fullName>
    </submittedName>
</protein>